<dbReference type="InterPro" id="IPR023346">
    <property type="entry name" value="Lysozyme-like_dom_sf"/>
</dbReference>
<dbReference type="CDD" id="cd13926">
    <property type="entry name" value="N-acetylmuramidase_GH108"/>
    <property type="match status" value="1"/>
</dbReference>
<name>A0A512HA00_9PROT</name>
<gene>
    <name evidence="3" type="ORF">ROR02_24180</name>
</gene>
<dbReference type="InterPro" id="IPR018537">
    <property type="entry name" value="Peptidoglycan-bd_3"/>
</dbReference>
<evidence type="ECO:0000313" key="4">
    <source>
        <dbReference type="Proteomes" id="UP000321567"/>
    </source>
</evidence>
<organism evidence="3 4">
    <name type="scientific">Pararhodospirillum oryzae</name>
    <dbReference type="NCBI Taxonomy" id="478448"/>
    <lineage>
        <taxon>Bacteria</taxon>
        <taxon>Pseudomonadati</taxon>
        <taxon>Pseudomonadota</taxon>
        <taxon>Alphaproteobacteria</taxon>
        <taxon>Rhodospirillales</taxon>
        <taxon>Rhodospirillaceae</taxon>
        <taxon>Pararhodospirillum</taxon>
    </lineage>
</organism>
<dbReference type="Proteomes" id="UP000321567">
    <property type="component" value="Unassembled WGS sequence"/>
</dbReference>
<dbReference type="Pfam" id="PF09374">
    <property type="entry name" value="PG_binding_3"/>
    <property type="match status" value="1"/>
</dbReference>
<keyword evidence="4" id="KW-1185">Reference proteome</keyword>
<comment type="caution">
    <text evidence="3">The sequence shown here is derived from an EMBL/GenBank/DDBJ whole genome shotgun (WGS) entry which is preliminary data.</text>
</comment>
<dbReference type="SUPFAM" id="SSF53955">
    <property type="entry name" value="Lysozyme-like"/>
    <property type="match status" value="1"/>
</dbReference>
<dbReference type="RefSeq" id="WP_147164300.1">
    <property type="nucleotide sequence ID" value="NZ_BJZO01000069.1"/>
</dbReference>
<evidence type="ECO:0000313" key="3">
    <source>
        <dbReference type="EMBL" id="GEO82287.1"/>
    </source>
</evidence>
<dbReference type="InterPro" id="IPR018247">
    <property type="entry name" value="EF_Hand_1_Ca_BS"/>
</dbReference>
<dbReference type="PROSITE" id="PS00018">
    <property type="entry name" value="EF_HAND_1"/>
    <property type="match status" value="1"/>
</dbReference>
<dbReference type="Pfam" id="PF05838">
    <property type="entry name" value="Glyco_hydro_108"/>
    <property type="match status" value="1"/>
</dbReference>
<evidence type="ECO:0000259" key="1">
    <source>
        <dbReference type="Pfam" id="PF05838"/>
    </source>
</evidence>
<sequence>MQDDDTPIIPHDPVWAAALAAVLAHEGGYVDDPHDPGGATQWGISLRWLCLLDDDAGDIDGDGDVDADDVRALTPAQAGALYYKEWWAPLRCPQMPPPIAIKLFDTAINVGQRRAVRMLQQALNAQRVQPRLTEDGLLGPRTLAAVQAPMWVQSPTMTKALLAAMAEAQESYYQGLVDRKPARARYLRGWTRRARWLPELSYPPGGRAAP</sequence>
<protein>
    <submittedName>
        <fullName evidence="3">Uncharacterized protein</fullName>
    </submittedName>
</protein>
<accession>A0A512HA00</accession>
<dbReference type="AlphaFoldDB" id="A0A512HA00"/>
<feature type="domain" description="TtsA-like Glycoside hydrolase family 108" evidence="1">
    <location>
        <begin position="20"/>
        <end position="111"/>
    </location>
</feature>
<feature type="domain" description="Peptidoglycan binding" evidence="2">
    <location>
        <begin position="114"/>
        <end position="194"/>
    </location>
</feature>
<dbReference type="OrthoDB" id="9815229at2"/>
<proteinExistence type="predicted"/>
<dbReference type="InterPro" id="IPR008565">
    <property type="entry name" value="TtsA-like_GH18_dom"/>
</dbReference>
<evidence type="ECO:0000259" key="2">
    <source>
        <dbReference type="Pfam" id="PF09374"/>
    </source>
</evidence>
<reference evidence="3 4" key="1">
    <citation type="submission" date="2019-07" db="EMBL/GenBank/DDBJ databases">
        <title>Whole genome shotgun sequence of Rhodospirillum oryzae NBRC 107573.</title>
        <authorList>
            <person name="Hosoyama A."/>
            <person name="Uohara A."/>
            <person name="Ohji S."/>
            <person name="Ichikawa N."/>
        </authorList>
    </citation>
    <scope>NUCLEOTIDE SEQUENCE [LARGE SCALE GENOMIC DNA]</scope>
    <source>
        <strain evidence="3 4">NBRC 107573</strain>
    </source>
</reference>
<dbReference type="EMBL" id="BJZO01000069">
    <property type="protein sequence ID" value="GEO82287.1"/>
    <property type="molecule type" value="Genomic_DNA"/>
</dbReference>
<dbReference type="Gene3D" id="1.20.141.10">
    <property type="entry name" value="Chitosanase, subunit A, domain 1"/>
    <property type="match status" value="1"/>
</dbReference>